<dbReference type="SUPFAM" id="SSF51905">
    <property type="entry name" value="FAD/NAD(P)-binding domain"/>
    <property type="match status" value="1"/>
</dbReference>
<feature type="domain" description="FAD-binding" evidence="4">
    <location>
        <begin position="9"/>
        <end position="341"/>
    </location>
</feature>
<evidence type="ECO:0000313" key="6">
    <source>
        <dbReference type="Proteomes" id="UP001326110"/>
    </source>
</evidence>
<gene>
    <name evidence="5" type="ORF">SR858_08855</name>
</gene>
<protein>
    <submittedName>
        <fullName evidence="5">FAD-dependent monooxygenase</fullName>
    </submittedName>
</protein>
<keyword evidence="2" id="KW-0285">Flavoprotein</keyword>
<organism evidence="5 6">
    <name type="scientific">Duganella zoogloeoides</name>
    <dbReference type="NCBI Taxonomy" id="75659"/>
    <lineage>
        <taxon>Bacteria</taxon>
        <taxon>Pseudomonadati</taxon>
        <taxon>Pseudomonadota</taxon>
        <taxon>Betaproteobacteria</taxon>
        <taxon>Burkholderiales</taxon>
        <taxon>Oxalobacteraceae</taxon>
        <taxon>Telluria group</taxon>
        <taxon>Duganella</taxon>
    </lineage>
</organism>
<keyword evidence="6" id="KW-1185">Reference proteome</keyword>
<reference evidence="5 6" key="1">
    <citation type="submission" date="2023-11" db="EMBL/GenBank/DDBJ databases">
        <title>MicrobeMod: A computational toolkit for identifying prokaryotic methylation and restriction-modification with nanopore sequencing.</title>
        <authorList>
            <person name="Crits-Christoph A."/>
            <person name="Kang S.C."/>
            <person name="Lee H."/>
            <person name="Ostrov N."/>
        </authorList>
    </citation>
    <scope>NUCLEOTIDE SEQUENCE [LARGE SCALE GENOMIC DNA]</scope>
    <source>
        <strain evidence="5 6">ATCC 25935</strain>
    </source>
</reference>
<dbReference type="PRINTS" id="PR00420">
    <property type="entry name" value="RNGMNOXGNASE"/>
</dbReference>
<evidence type="ECO:0000256" key="2">
    <source>
        <dbReference type="ARBA" id="ARBA00022630"/>
    </source>
</evidence>
<dbReference type="GO" id="GO:0004497">
    <property type="term" value="F:monooxygenase activity"/>
    <property type="evidence" value="ECO:0007669"/>
    <property type="project" value="UniProtKB-KW"/>
</dbReference>
<dbReference type="GeneID" id="43164088"/>
<keyword evidence="5" id="KW-0503">Monooxygenase</keyword>
<dbReference type="InterPro" id="IPR002938">
    <property type="entry name" value="FAD-bd"/>
</dbReference>
<dbReference type="InterPro" id="IPR036188">
    <property type="entry name" value="FAD/NAD-bd_sf"/>
</dbReference>
<evidence type="ECO:0000313" key="5">
    <source>
        <dbReference type="EMBL" id="WQH06415.1"/>
    </source>
</evidence>
<name>A0ABZ0Y302_9BURK</name>
<evidence type="ECO:0000256" key="3">
    <source>
        <dbReference type="ARBA" id="ARBA00022827"/>
    </source>
</evidence>
<dbReference type="InterPro" id="IPR050641">
    <property type="entry name" value="RIFMO-like"/>
</dbReference>
<dbReference type="Pfam" id="PF01494">
    <property type="entry name" value="FAD_binding_3"/>
    <property type="match status" value="1"/>
</dbReference>
<evidence type="ECO:0000256" key="1">
    <source>
        <dbReference type="ARBA" id="ARBA00001974"/>
    </source>
</evidence>
<dbReference type="PANTHER" id="PTHR43004:SF19">
    <property type="entry name" value="BINDING MONOOXYGENASE, PUTATIVE (JCVI)-RELATED"/>
    <property type="match status" value="1"/>
</dbReference>
<dbReference type="RefSeq" id="WP_040377884.1">
    <property type="nucleotide sequence ID" value="NZ_CP140152.1"/>
</dbReference>
<sequence>MQPQPLKPQVLIAGAGPTGLVLALGLARRGVAVRIIDQASGPGQASRAMVVHARTLEFYRQLGFAQQVVDLGIPIHAVHLREDGEEAAELPLGDIGADLSPYPFVLSFPQDEHERLLVEQLRAAGVEVEWNTALEHLEQDEWGVRAVLLQGGQRVNTSAAYLCGCDGVHSSTRHALGLAFDGGTYDHLYYVADVHTASANRDIMVHLDANSFALMLPVRTAGMQRLIGIVPESGSDNVIFDDLRPRLEALLGIAIDQVNWFSTYRVHHRVAASFRVDQVFLAGDAAHVHSPAGGQGMNTGIGDAVNLAWKLAQVLRGDADAALLDTYEPERIAFARKLVATTDRAFQLIVAQGAGGRLLRNWLVPHVLPALAGFDAARRALFRTISQVRIHYHDSALSGGRAGEIIGGDRLPWVPGPDGADGHDNFAPLQTLDWQLHVYGVVEPQLAALATALHLPLRAWPWSTAAEQAGLLEDAAYLLRPDLHVALALPRQETDVLQELIAQWGLRFGEEEPVPPPQ</sequence>
<dbReference type="EMBL" id="CP140152">
    <property type="protein sequence ID" value="WQH06415.1"/>
    <property type="molecule type" value="Genomic_DNA"/>
</dbReference>
<keyword evidence="5" id="KW-0560">Oxidoreductase</keyword>
<dbReference type="Gene3D" id="3.50.50.60">
    <property type="entry name" value="FAD/NAD(P)-binding domain"/>
    <property type="match status" value="1"/>
</dbReference>
<dbReference type="Gene3D" id="3.30.70.2450">
    <property type="match status" value="1"/>
</dbReference>
<proteinExistence type="predicted"/>
<dbReference type="Proteomes" id="UP001326110">
    <property type="component" value="Chromosome"/>
</dbReference>
<comment type="cofactor">
    <cofactor evidence="1">
        <name>FAD</name>
        <dbReference type="ChEBI" id="CHEBI:57692"/>
    </cofactor>
</comment>
<accession>A0ABZ0Y302</accession>
<evidence type="ECO:0000259" key="4">
    <source>
        <dbReference type="Pfam" id="PF01494"/>
    </source>
</evidence>
<dbReference type="PANTHER" id="PTHR43004">
    <property type="entry name" value="TRK SYSTEM POTASSIUM UPTAKE PROTEIN"/>
    <property type="match status" value="1"/>
</dbReference>
<keyword evidence="3" id="KW-0274">FAD</keyword>